<dbReference type="GO" id="GO:0001046">
    <property type="term" value="F:core promoter sequence-specific DNA binding"/>
    <property type="evidence" value="ECO:0007669"/>
    <property type="project" value="TreeGrafter"/>
</dbReference>
<evidence type="ECO:0000313" key="6">
    <source>
        <dbReference type="Proteomes" id="UP001150925"/>
    </source>
</evidence>
<dbReference type="Proteomes" id="UP001150925">
    <property type="component" value="Unassembled WGS sequence"/>
</dbReference>
<feature type="region of interest" description="Disordered" evidence="3">
    <location>
        <begin position="88"/>
        <end position="151"/>
    </location>
</feature>
<dbReference type="AlphaFoldDB" id="A0A9W8AVC1"/>
<organism evidence="5 6">
    <name type="scientific">Dispira parvispora</name>
    <dbReference type="NCBI Taxonomy" id="1520584"/>
    <lineage>
        <taxon>Eukaryota</taxon>
        <taxon>Fungi</taxon>
        <taxon>Fungi incertae sedis</taxon>
        <taxon>Zoopagomycota</taxon>
        <taxon>Kickxellomycotina</taxon>
        <taxon>Dimargaritomycetes</taxon>
        <taxon>Dimargaritales</taxon>
        <taxon>Dimargaritaceae</taxon>
        <taxon>Dispira</taxon>
    </lineage>
</organism>
<evidence type="ECO:0000256" key="2">
    <source>
        <dbReference type="ARBA" id="ARBA00023242"/>
    </source>
</evidence>
<feature type="compositionally biased region" description="Low complexity" evidence="3">
    <location>
        <begin position="129"/>
        <end position="138"/>
    </location>
</feature>
<proteinExistence type="predicted"/>
<evidence type="ECO:0000256" key="1">
    <source>
        <dbReference type="ARBA" id="ARBA00004123"/>
    </source>
</evidence>
<feature type="compositionally biased region" description="Polar residues" evidence="3">
    <location>
        <begin position="103"/>
        <end position="119"/>
    </location>
</feature>
<comment type="subcellular location">
    <subcellularLocation>
        <location evidence="1">Nucleus</location>
    </subcellularLocation>
</comment>
<dbReference type="GO" id="GO:0017054">
    <property type="term" value="C:negative cofactor 2 complex"/>
    <property type="evidence" value="ECO:0007669"/>
    <property type="project" value="TreeGrafter"/>
</dbReference>
<feature type="region of interest" description="Disordered" evidence="3">
    <location>
        <begin position="230"/>
        <end position="291"/>
    </location>
</feature>
<dbReference type="InterPro" id="IPR003958">
    <property type="entry name" value="CBFA_NFYB_domain"/>
</dbReference>
<accession>A0A9W8AVC1</accession>
<dbReference type="Pfam" id="PF00808">
    <property type="entry name" value="CBFD_NFYB_HMF"/>
    <property type="match status" value="1"/>
</dbReference>
<dbReference type="InterPro" id="IPR009072">
    <property type="entry name" value="Histone-fold"/>
</dbReference>
<evidence type="ECO:0000313" key="5">
    <source>
        <dbReference type="EMBL" id="KAJ1970309.1"/>
    </source>
</evidence>
<protein>
    <recommendedName>
        <fullName evidence="4">Transcription factor CBF/NF-Y/archaeal histone domain-containing protein</fullName>
    </recommendedName>
</protein>
<sequence>MRKKHKTKFPVARIKKIMQMDEDVGKMAQATPVLVAKSLEIFVQSLIDRSCDETRARNSKRMSSAHLKRCICTYEQFDFLKDVVESVPDLADDPNAPGGGNPAKSSSPGNDTGESTVSSLRGGESRESTTTIAGGTAIPGANGMHPSSMAVPNPVGTTVPYMAPQGNMMVPGYGMYGYHPNQQAPGCINPSMLTSPTLTSGQLGGVTPQPSIPTNVEMPATNLPPGVHGGYYGHPHQHPPTNYPVGQYPSLADGAVTAQPSLSSPMPDNNSSTVAHSTRSRGRGRGRGAKS</sequence>
<feature type="compositionally biased region" description="Basic residues" evidence="3">
    <location>
        <begin position="278"/>
        <end position="291"/>
    </location>
</feature>
<dbReference type="GO" id="GO:0046982">
    <property type="term" value="F:protein heterodimerization activity"/>
    <property type="evidence" value="ECO:0007669"/>
    <property type="project" value="InterPro"/>
</dbReference>
<keyword evidence="2" id="KW-0539">Nucleus</keyword>
<name>A0A9W8AVC1_9FUNG</name>
<dbReference type="PANTHER" id="PTHR10252">
    <property type="entry name" value="HISTONE-LIKE TRANSCRIPTION FACTOR CCAAT-RELATED"/>
    <property type="match status" value="1"/>
</dbReference>
<evidence type="ECO:0000259" key="4">
    <source>
        <dbReference type="Pfam" id="PF00808"/>
    </source>
</evidence>
<keyword evidence="6" id="KW-1185">Reference proteome</keyword>
<dbReference type="InterPro" id="IPR050568">
    <property type="entry name" value="Transcr_DNA_Rep_Reg"/>
</dbReference>
<feature type="domain" description="Transcription factor CBF/NF-Y/archaeal histone" evidence="4">
    <location>
        <begin position="8"/>
        <end position="71"/>
    </location>
</feature>
<reference evidence="5" key="1">
    <citation type="submission" date="2022-07" db="EMBL/GenBank/DDBJ databases">
        <title>Phylogenomic reconstructions and comparative analyses of Kickxellomycotina fungi.</title>
        <authorList>
            <person name="Reynolds N.K."/>
            <person name="Stajich J.E."/>
            <person name="Barry K."/>
            <person name="Grigoriev I.V."/>
            <person name="Crous P."/>
            <person name="Smith M.E."/>
        </authorList>
    </citation>
    <scope>NUCLEOTIDE SEQUENCE</scope>
    <source>
        <strain evidence="5">RSA 1196</strain>
    </source>
</reference>
<dbReference type="OrthoDB" id="653904at2759"/>
<dbReference type="PANTHER" id="PTHR10252:SF5">
    <property type="entry name" value="DR1-ASSOCIATED COREPRESSOR"/>
    <property type="match status" value="1"/>
</dbReference>
<dbReference type="CDD" id="cd22906">
    <property type="entry name" value="HFD_DRAP1"/>
    <property type="match status" value="1"/>
</dbReference>
<feature type="compositionally biased region" description="Polar residues" evidence="3">
    <location>
        <begin position="258"/>
        <end position="277"/>
    </location>
</feature>
<dbReference type="SUPFAM" id="SSF47113">
    <property type="entry name" value="Histone-fold"/>
    <property type="match status" value="1"/>
</dbReference>
<dbReference type="GO" id="GO:0016251">
    <property type="term" value="F:RNA polymerase II general transcription initiation factor activity"/>
    <property type="evidence" value="ECO:0007669"/>
    <property type="project" value="TreeGrafter"/>
</dbReference>
<gene>
    <name evidence="5" type="ORF">IWQ62_000036</name>
</gene>
<dbReference type="Gene3D" id="1.10.20.10">
    <property type="entry name" value="Histone, subunit A"/>
    <property type="match status" value="1"/>
</dbReference>
<comment type="caution">
    <text evidence="5">The sequence shown here is derived from an EMBL/GenBank/DDBJ whole genome shotgun (WGS) entry which is preliminary data.</text>
</comment>
<dbReference type="EMBL" id="JANBPY010000001">
    <property type="protein sequence ID" value="KAJ1970309.1"/>
    <property type="molecule type" value="Genomic_DNA"/>
</dbReference>
<evidence type="ECO:0000256" key="3">
    <source>
        <dbReference type="SAM" id="MobiDB-lite"/>
    </source>
</evidence>